<evidence type="ECO:0000313" key="2">
    <source>
        <dbReference type="Proteomes" id="UP001608902"/>
    </source>
</evidence>
<dbReference type="InterPro" id="IPR016024">
    <property type="entry name" value="ARM-type_fold"/>
</dbReference>
<dbReference type="Proteomes" id="UP001608902">
    <property type="component" value="Unassembled WGS sequence"/>
</dbReference>
<comment type="caution">
    <text evidence="1">The sequence shown here is derived from an EMBL/GenBank/DDBJ whole genome shotgun (WGS) entry which is preliminary data.</text>
</comment>
<name>A0ABD6EHB0_9BILA</name>
<dbReference type="AlphaFoldDB" id="A0ABD6EHB0"/>
<reference evidence="1 2" key="1">
    <citation type="submission" date="2024-08" db="EMBL/GenBank/DDBJ databases">
        <title>Gnathostoma spinigerum genome.</title>
        <authorList>
            <person name="Gonzalez-Bertolin B."/>
            <person name="Monzon S."/>
            <person name="Zaballos A."/>
            <person name="Jimenez P."/>
            <person name="Dekumyoy P."/>
            <person name="Varona S."/>
            <person name="Cuesta I."/>
            <person name="Sumanam S."/>
            <person name="Adisakwattana P."/>
            <person name="Gasser R.B."/>
            <person name="Hernandez-Gonzalez A."/>
            <person name="Young N.D."/>
            <person name="Perteguer M.J."/>
        </authorList>
    </citation>
    <scope>NUCLEOTIDE SEQUENCE [LARGE SCALE GENOMIC DNA]</scope>
    <source>
        <strain evidence="1">AL3</strain>
        <tissue evidence="1">Liver</tissue>
    </source>
</reference>
<keyword evidence="2" id="KW-1185">Reference proteome</keyword>
<proteinExistence type="predicted"/>
<sequence length="219" mass="24222">MPNATKIMLVQNIANMAVSLENSIALEPAIPLVVERADSSYSLESTVALQALINLSYNITSSQISVFLPVIPVCIKRLWVRGEVNIDSLRLLVNLSCCPDVVPHVLAAKTTVGLIRILDTDKIDALQRAVTWMLCLTSATEALVITSDMIENLIKDSKIDFPSTVYHSLYGTKGKKELENRAYEISLRTDEIGMKARQLSDSLTRIPKCYQSVSSLNRL</sequence>
<dbReference type="PANTHER" id="PTHR15712:SF23">
    <property type="entry name" value="ARMADILLO REPEAT CONTAINING 10"/>
    <property type="match status" value="1"/>
</dbReference>
<accession>A0ABD6EHB0</accession>
<gene>
    <name evidence="1" type="ORF">AB6A40_005321</name>
</gene>
<dbReference type="InterPro" id="IPR051303">
    <property type="entry name" value="Armcx_regulator"/>
</dbReference>
<organism evidence="1 2">
    <name type="scientific">Gnathostoma spinigerum</name>
    <dbReference type="NCBI Taxonomy" id="75299"/>
    <lineage>
        <taxon>Eukaryota</taxon>
        <taxon>Metazoa</taxon>
        <taxon>Ecdysozoa</taxon>
        <taxon>Nematoda</taxon>
        <taxon>Chromadorea</taxon>
        <taxon>Rhabditida</taxon>
        <taxon>Spirurina</taxon>
        <taxon>Gnathostomatomorpha</taxon>
        <taxon>Gnathostomatoidea</taxon>
        <taxon>Gnathostomatidae</taxon>
        <taxon>Gnathostoma</taxon>
    </lineage>
</organism>
<dbReference type="Gene3D" id="1.25.10.10">
    <property type="entry name" value="Leucine-rich Repeat Variant"/>
    <property type="match status" value="1"/>
</dbReference>
<dbReference type="EMBL" id="JBGFUD010003342">
    <property type="protein sequence ID" value="MFH4978612.1"/>
    <property type="molecule type" value="Genomic_DNA"/>
</dbReference>
<dbReference type="SUPFAM" id="SSF48371">
    <property type="entry name" value="ARM repeat"/>
    <property type="match status" value="1"/>
</dbReference>
<evidence type="ECO:0000313" key="1">
    <source>
        <dbReference type="EMBL" id="MFH4978612.1"/>
    </source>
</evidence>
<dbReference type="InterPro" id="IPR011989">
    <property type="entry name" value="ARM-like"/>
</dbReference>
<protein>
    <recommendedName>
        <fullName evidence="3">Armadillo repeat-containing protein 8</fullName>
    </recommendedName>
</protein>
<evidence type="ECO:0008006" key="3">
    <source>
        <dbReference type="Google" id="ProtNLM"/>
    </source>
</evidence>
<dbReference type="PANTHER" id="PTHR15712">
    <property type="entry name" value="ARMADILLO REPEAT CONTAINING PROTEIN"/>
    <property type="match status" value="1"/>
</dbReference>